<protein>
    <submittedName>
        <fullName evidence="5">AMP-binding protein</fullName>
    </submittedName>
</protein>
<dbReference type="SUPFAM" id="SSF56801">
    <property type="entry name" value="Acetyl-CoA synthetase-like"/>
    <property type="match status" value="1"/>
</dbReference>
<dbReference type="PROSITE" id="PS00455">
    <property type="entry name" value="AMP_BINDING"/>
    <property type="match status" value="1"/>
</dbReference>
<accession>A0A520MRS3</accession>
<dbReference type="Gene3D" id="3.40.50.980">
    <property type="match status" value="2"/>
</dbReference>
<dbReference type="GO" id="GO:0006631">
    <property type="term" value="P:fatty acid metabolic process"/>
    <property type="evidence" value="ECO:0007669"/>
    <property type="project" value="TreeGrafter"/>
</dbReference>
<evidence type="ECO:0000259" key="4">
    <source>
        <dbReference type="Pfam" id="PF13193"/>
    </source>
</evidence>
<dbReference type="InterPro" id="IPR020845">
    <property type="entry name" value="AMP-binding_CS"/>
</dbReference>
<sequence>MQDPNTLFEEITKELTSPGQLFETREYKNSKEVTHLEYASFPDNLKGYFDIGLLHGDKEFLVYESERFLFKDVIAKAAQVGNALIAEGVSKGDRVAICMQNNPEFIFAYMGIVGVGAVCVPLNSWWVPDEIIYAIDHCEAKVLFGDQKRLKGLESLQDVKKIVTSYTPDDSFISFTDFIKDHSNEWPDVEVTRDDHATIYYTSGSTGKPKGVLSSQRGVISSMFSWACISTIFSERERRLGNDSTPLASSESSILLCVPLFHATGSHVAFLLSILVGRKVVMMKKWDAGDAIKLIDEEKISDITGVPTQTWELLNHPDKNNYDLSSLRTLGGGGGPRPSEHVKLLDDNFEGRPGIGYGLTETNALGTIASGDEYVNNPSTAGRVIPPLTEIKIIDKDWNELAEGEIGEVAIKSQSNMLGYWRNDDATNECMNDSGWFRSGDMGKFEGPFLFIVDRIKDMVIRGGENIACPEVENAIYEHPDVLEACVFGIPDERLGEILCTAIYLKENSELTKDTLIEFLSNKLAAFKIPVVIEFLDSSLPLVASGKFDKPALRTMFAKD</sequence>
<gene>
    <name evidence="5" type="ORF">EVA94_03195</name>
</gene>
<evidence type="ECO:0000313" key="6">
    <source>
        <dbReference type="Proteomes" id="UP000315498"/>
    </source>
</evidence>
<dbReference type="AlphaFoldDB" id="A0A520MRS3"/>
<dbReference type="Proteomes" id="UP000315498">
    <property type="component" value="Unassembled WGS sequence"/>
</dbReference>
<comment type="similarity">
    <text evidence="1">Belongs to the ATP-dependent AMP-binding enzyme family.</text>
</comment>
<dbReference type="InterPro" id="IPR045851">
    <property type="entry name" value="AMP-bd_C_sf"/>
</dbReference>
<organism evidence="5 6">
    <name type="scientific">SAR86 cluster bacterium</name>
    <dbReference type="NCBI Taxonomy" id="2030880"/>
    <lineage>
        <taxon>Bacteria</taxon>
        <taxon>Pseudomonadati</taxon>
        <taxon>Pseudomonadota</taxon>
        <taxon>Gammaproteobacteria</taxon>
        <taxon>SAR86 cluster</taxon>
    </lineage>
</organism>
<dbReference type="Pfam" id="PF00501">
    <property type="entry name" value="AMP-binding"/>
    <property type="match status" value="1"/>
</dbReference>
<feature type="domain" description="AMP-dependent synthetase/ligase" evidence="3">
    <location>
        <begin position="55"/>
        <end position="421"/>
    </location>
</feature>
<evidence type="ECO:0000256" key="2">
    <source>
        <dbReference type="ARBA" id="ARBA00022598"/>
    </source>
</evidence>
<dbReference type="Gene3D" id="2.30.38.10">
    <property type="entry name" value="Luciferase, Domain 3"/>
    <property type="match status" value="1"/>
</dbReference>
<evidence type="ECO:0000313" key="5">
    <source>
        <dbReference type="EMBL" id="RZO23921.1"/>
    </source>
</evidence>
<evidence type="ECO:0000256" key="1">
    <source>
        <dbReference type="ARBA" id="ARBA00006432"/>
    </source>
</evidence>
<keyword evidence="2" id="KW-0436">Ligase</keyword>
<dbReference type="Gene3D" id="3.30.300.30">
    <property type="match status" value="1"/>
</dbReference>
<proteinExistence type="inferred from homology"/>
<dbReference type="GO" id="GO:0031956">
    <property type="term" value="F:medium-chain fatty acid-CoA ligase activity"/>
    <property type="evidence" value="ECO:0007669"/>
    <property type="project" value="TreeGrafter"/>
</dbReference>
<dbReference type="EMBL" id="SHBG01000032">
    <property type="protein sequence ID" value="RZO23921.1"/>
    <property type="molecule type" value="Genomic_DNA"/>
</dbReference>
<dbReference type="Pfam" id="PF13193">
    <property type="entry name" value="AMP-binding_C"/>
    <property type="match status" value="1"/>
</dbReference>
<comment type="caution">
    <text evidence="5">The sequence shown here is derived from an EMBL/GenBank/DDBJ whole genome shotgun (WGS) entry which is preliminary data.</text>
</comment>
<dbReference type="PANTHER" id="PTHR43201:SF5">
    <property type="entry name" value="MEDIUM-CHAIN ACYL-COA LIGASE ACSF2, MITOCHONDRIAL"/>
    <property type="match status" value="1"/>
</dbReference>
<evidence type="ECO:0000259" key="3">
    <source>
        <dbReference type="Pfam" id="PF00501"/>
    </source>
</evidence>
<dbReference type="PANTHER" id="PTHR43201">
    <property type="entry name" value="ACYL-COA SYNTHETASE"/>
    <property type="match status" value="1"/>
</dbReference>
<feature type="domain" description="AMP-binding enzyme C-terminal" evidence="4">
    <location>
        <begin position="471"/>
        <end position="547"/>
    </location>
</feature>
<dbReference type="InterPro" id="IPR025110">
    <property type="entry name" value="AMP-bd_C"/>
</dbReference>
<name>A0A520MRS3_9GAMM</name>
<dbReference type="InterPro" id="IPR000873">
    <property type="entry name" value="AMP-dep_synth/lig_dom"/>
</dbReference>
<reference evidence="5 6" key="1">
    <citation type="submission" date="2019-02" db="EMBL/GenBank/DDBJ databases">
        <title>Prokaryotic population dynamics and viral predation in marine succession experiment using metagenomics: the confinement effect.</title>
        <authorList>
            <person name="Haro-Moreno J.M."/>
            <person name="Rodriguez-Valera F."/>
            <person name="Lopez-Perez M."/>
        </authorList>
    </citation>
    <scope>NUCLEOTIDE SEQUENCE [LARGE SCALE GENOMIC DNA]</scope>
    <source>
        <strain evidence="5">MED-G161</strain>
    </source>
</reference>